<feature type="compositionally biased region" description="Polar residues" evidence="1">
    <location>
        <begin position="392"/>
        <end position="405"/>
    </location>
</feature>
<sequence>MVSKASYLGELQKVAHEHCLLASETVEKSMNTEDKDEVSQNFNDNINNHILEEKVESTEGETFFKSAAVANGASDQSIQGSEICEDREKLDLVQKEDVVANKDVEETHDITLMNNIVAFDKHDTSMTLENAKFEDEEEIAHSSKLPSEVNTTDICTAENYMSIPNITSTFLDQSVQEEKIEVRESEIIKEEEKHTSEEISGDRRTLVEEIDKEEIWQHQHVESSTAEAYEETSPVTEEVATVSQKDETEGKTEVSSFELREQVGQTVETTPDHNESVKKMEVSKDESTGLVTLTNGEDKEKICDSENIPIKQDVFNDDVTQTKEQEEEIMFSTEPKEKEKLECASSQALKDIKDAEKPCQEKVAIGHETDDINEYTDKQIIREDLATKYQSSTTSFGEDIVQSSQADEEVEMKQDTEVPMGIEVDRATKNPTKKVIADKEAIEDHCEASTSAEIVQKDNQEEEEEANKPEEEDSTGTQTTITVEDIHEDTFENNDVVNDCCIESDSRKSITKSSQEDLKVTEELEVDEAKKNIVERIIQETTAVENYREPSIGEETIQKANQEDENKAKEYTKEDCSGTQTITAYEDTQEHTFDNNAANGNFTDSQGEKIVNIKENSEEDLERKLLKVE</sequence>
<feature type="compositionally biased region" description="Basic and acidic residues" evidence="1">
    <location>
        <begin position="270"/>
        <end position="287"/>
    </location>
</feature>
<gene>
    <name evidence="2" type="ORF">MKW98_007034</name>
</gene>
<organism evidence="2 3">
    <name type="scientific">Papaver atlanticum</name>
    <dbReference type="NCBI Taxonomy" id="357466"/>
    <lineage>
        <taxon>Eukaryota</taxon>
        <taxon>Viridiplantae</taxon>
        <taxon>Streptophyta</taxon>
        <taxon>Embryophyta</taxon>
        <taxon>Tracheophyta</taxon>
        <taxon>Spermatophyta</taxon>
        <taxon>Magnoliopsida</taxon>
        <taxon>Ranunculales</taxon>
        <taxon>Papaveraceae</taxon>
        <taxon>Papaveroideae</taxon>
        <taxon>Papaver</taxon>
    </lineage>
</organism>
<feature type="region of interest" description="Disordered" evidence="1">
    <location>
        <begin position="436"/>
        <end position="496"/>
    </location>
</feature>
<feature type="compositionally biased region" description="Acidic residues" evidence="1">
    <location>
        <begin position="460"/>
        <end position="474"/>
    </location>
</feature>
<keyword evidence="3" id="KW-1185">Reference proteome</keyword>
<feature type="compositionally biased region" description="Low complexity" evidence="1">
    <location>
        <begin position="222"/>
        <end position="233"/>
    </location>
</feature>
<feature type="compositionally biased region" description="Basic and acidic residues" evidence="1">
    <location>
        <begin position="436"/>
        <end position="447"/>
    </location>
</feature>
<dbReference type="EMBL" id="JAJJMB010008592">
    <property type="protein sequence ID" value="KAI3922903.1"/>
    <property type="molecule type" value="Genomic_DNA"/>
</dbReference>
<feature type="region of interest" description="Disordered" evidence="1">
    <location>
        <begin position="549"/>
        <end position="574"/>
    </location>
</feature>
<feature type="region of interest" description="Disordered" evidence="1">
    <location>
        <begin position="392"/>
        <end position="419"/>
    </location>
</feature>
<reference evidence="2" key="1">
    <citation type="submission" date="2022-04" db="EMBL/GenBank/DDBJ databases">
        <title>A functionally conserved STORR gene fusion in Papaver species that diverged 16.8 million years ago.</title>
        <authorList>
            <person name="Catania T."/>
        </authorList>
    </citation>
    <scope>NUCLEOTIDE SEQUENCE</scope>
    <source>
        <strain evidence="2">S-188037</strain>
    </source>
</reference>
<feature type="region of interest" description="Disordered" evidence="1">
    <location>
        <begin position="220"/>
        <end position="298"/>
    </location>
</feature>
<evidence type="ECO:0000313" key="3">
    <source>
        <dbReference type="Proteomes" id="UP001202328"/>
    </source>
</evidence>
<feature type="non-terminal residue" evidence="2">
    <location>
        <position position="1"/>
    </location>
</feature>
<evidence type="ECO:0000313" key="2">
    <source>
        <dbReference type="EMBL" id="KAI3922903.1"/>
    </source>
</evidence>
<dbReference type="AlphaFoldDB" id="A0AAD4XL55"/>
<protein>
    <submittedName>
        <fullName evidence="2">Uncharacterized protein</fullName>
    </submittedName>
</protein>
<feature type="compositionally biased region" description="Basic and acidic residues" evidence="1">
    <location>
        <begin position="561"/>
        <end position="574"/>
    </location>
</feature>
<evidence type="ECO:0000256" key="1">
    <source>
        <dbReference type="SAM" id="MobiDB-lite"/>
    </source>
</evidence>
<dbReference type="Proteomes" id="UP001202328">
    <property type="component" value="Unassembled WGS sequence"/>
</dbReference>
<name>A0AAD4XL55_9MAGN</name>
<accession>A0AAD4XL55</accession>
<comment type="caution">
    <text evidence="2">The sequence shown here is derived from an EMBL/GenBank/DDBJ whole genome shotgun (WGS) entry which is preliminary data.</text>
</comment>
<proteinExistence type="predicted"/>